<organism evidence="1 2">
    <name type="scientific">Russula earlei</name>
    <dbReference type="NCBI Taxonomy" id="71964"/>
    <lineage>
        <taxon>Eukaryota</taxon>
        <taxon>Fungi</taxon>
        <taxon>Dikarya</taxon>
        <taxon>Basidiomycota</taxon>
        <taxon>Agaricomycotina</taxon>
        <taxon>Agaricomycetes</taxon>
        <taxon>Russulales</taxon>
        <taxon>Russulaceae</taxon>
        <taxon>Russula</taxon>
    </lineage>
</organism>
<protein>
    <submittedName>
        <fullName evidence="1">MFS general substrate transporter</fullName>
    </submittedName>
</protein>
<name>A0ACC0UDU9_9AGAM</name>
<evidence type="ECO:0000313" key="1">
    <source>
        <dbReference type="EMBL" id="KAI9509803.1"/>
    </source>
</evidence>
<proteinExistence type="predicted"/>
<evidence type="ECO:0000313" key="2">
    <source>
        <dbReference type="Proteomes" id="UP001207468"/>
    </source>
</evidence>
<comment type="caution">
    <text evidence="1">The sequence shown here is derived from an EMBL/GenBank/DDBJ whole genome shotgun (WGS) entry which is preliminary data.</text>
</comment>
<accession>A0ACC0UDU9</accession>
<dbReference type="Proteomes" id="UP001207468">
    <property type="component" value="Unassembled WGS sequence"/>
</dbReference>
<keyword evidence="2" id="KW-1185">Reference proteome</keyword>
<gene>
    <name evidence="1" type="ORF">F5148DRAFT_1366923</name>
</gene>
<sequence length="616" mass="68547">MAAMSLPSKGLNTDVGDSPVSELSTEAIRPGEWTTSRRELWSFYLYYVGNNGLSGFNFGPSQFQNLLYLAGYDPSNPPFTKPCGAGTDCVLPYMGRVRNINSIVLLTNGITFAIQAIVLLMLGSWADYGTWRPNILIFFTILSIGVSFSWLGVQDPSRWPAGVVLYVLGSECRDPVCLTISCISLPVISYQCALTFWTAAFPGLVRNLKEVQLSADETKKGSKSLDEHSRFESLARNRVSNIAFAISSAGEVLILAIIVGILKAVKSDASVQNNTKAFSVLLAFTGGIWLFCAIPWFIVEKRRPGLLLPPGASLVTIGFKQTFVALRECLRLKQTFLYLVFYFLIAGCRTFRRGDVLNTTVTVVATLQNKFCGSAFPDFFCLKQRLSSVVSYSTLQLTFLLIVGIVTQGLGNLVSAVCIVQETVLKAGFSLFWLVQKKFSISTKRMLVFNVFWILVLTLWGLIGVHTNKIGFKHVWEVWLYQGFYGLLVCPWYAFSQTMICEVSPLPQMFLFFSLFSVIGKTSAVIGPFVSEAIISASGNNDNMPFTFLFGLGTISTIFLFMLDVEKSRVECEEFVAAESKQRRVQRERHVSNATWIQFYVSRPRHSCTGIHLNVL</sequence>
<dbReference type="EMBL" id="JAGFNK010000055">
    <property type="protein sequence ID" value="KAI9509803.1"/>
    <property type="molecule type" value="Genomic_DNA"/>
</dbReference>
<reference evidence="1" key="1">
    <citation type="submission" date="2021-03" db="EMBL/GenBank/DDBJ databases">
        <title>Evolutionary priming and transition to the ectomycorrhizal habit in an iconic lineage of mushroom-forming fungi: is preadaptation a requirement?</title>
        <authorList>
            <consortium name="DOE Joint Genome Institute"/>
            <person name="Looney B.P."/>
            <person name="Miyauchi S."/>
            <person name="Morin E."/>
            <person name="Drula E."/>
            <person name="Courty P.E."/>
            <person name="Chicoki N."/>
            <person name="Fauchery L."/>
            <person name="Kohler A."/>
            <person name="Kuo A."/>
            <person name="LaButti K."/>
            <person name="Pangilinan J."/>
            <person name="Lipzen A."/>
            <person name="Riley R."/>
            <person name="Andreopoulos W."/>
            <person name="He G."/>
            <person name="Johnson J."/>
            <person name="Barry K.W."/>
            <person name="Grigoriev I.V."/>
            <person name="Nagy L."/>
            <person name="Hibbett D."/>
            <person name="Henrissat B."/>
            <person name="Matheny P.B."/>
            <person name="Labbe J."/>
            <person name="Martin A.F."/>
        </authorList>
    </citation>
    <scope>NUCLEOTIDE SEQUENCE</scope>
    <source>
        <strain evidence="1">BPL698</strain>
    </source>
</reference>